<dbReference type="STRING" id="282301.A0A267EHN8"/>
<dbReference type="GO" id="GO:0016485">
    <property type="term" value="P:protein processing"/>
    <property type="evidence" value="ECO:0007669"/>
    <property type="project" value="InterPro"/>
</dbReference>
<keyword evidence="1" id="KW-0576">Peroxisome</keyword>
<dbReference type="EMBL" id="NIVC01002146">
    <property type="protein sequence ID" value="PAA60484.1"/>
    <property type="molecule type" value="Genomic_DNA"/>
</dbReference>
<dbReference type="AlphaFoldDB" id="A0A267EHN8"/>
<gene>
    <name evidence="2" type="ORF">BOX15_Mlig016185g1</name>
</gene>
<comment type="function">
    <text evidence="1">Peroxisomal protease that mediates both the removal of the leader peptide from proteins containing a PTS2 target sequence and processes several PTS1-containing proteins. Catalyzes the processing of PTS1-proteins involved in the peroxisomal beta-oxidation of fatty acids.</text>
</comment>
<comment type="subcellular location">
    <subcellularLocation>
        <location evidence="1">Peroxisome</location>
    </subcellularLocation>
</comment>
<dbReference type="GO" id="GO:0004252">
    <property type="term" value="F:serine-type endopeptidase activity"/>
    <property type="evidence" value="ECO:0007669"/>
    <property type="project" value="InterPro"/>
</dbReference>
<keyword evidence="1" id="KW-0645">Protease</keyword>
<dbReference type="PANTHER" id="PTHR21004:SF0">
    <property type="entry name" value="PEROXISOMAL LEADER PEPTIDE-PROCESSING PROTEASE"/>
    <property type="match status" value="1"/>
</dbReference>
<dbReference type="Pfam" id="PF13365">
    <property type="entry name" value="Trypsin_2"/>
    <property type="match status" value="1"/>
</dbReference>
<dbReference type="InterPro" id="IPR009003">
    <property type="entry name" value="Peptidase_S1_PA"/>
</dbReference>
<reference evidence="2 3" key="1">
    <citation type="submission" date="2017-06" db="EMBL/GenBank/DDBJ databases">
        <title>A platform for efficient transgenesis in Macrostomum lignano, a flatworm model organism for stem cell research.</title>
        <authorList>
            <person name="Berezikov E."/>
        </authorList>
    </citation>
    <scope>NUCLEOTIDE SEQUENCE [LARGE SCALE GENOMIC DNA]</scope>
    <source>
        <strain evidence="2">DV1</strain>
        <tissue evidence="2">Whole organism</tissue>
    </source>
</reference>
<sequence>MYFPCTLTCHGDCREHYGFMFNNNYLVIFANKKHSKHLQSIRQFHVKAINQPMLEVNPEILAVDLIFSKPLELPVTNVFLHIKLFFNHILCFELVKPLPNAYKSFPMVSTEGSSSFLGFSVKLLCAGSTTAAIESSVTCQPGPSCYLLAALPEAQLFTERRLANGAIALADAGAGTAAVLGAVIGVCAPTTGAELTWPALLPAGRLLALLGGRLLAKPSVQMVAADALWPRAAASRSGACLLELVDGSRWGAAIALTPRLLVTCAHLVVQADKPTEIYRVRPAQPSSADLDLSDPAWAWRRATLLWANRRTQPPVFDVAFVLLEPDEPDLPSVAYRLATDGKELLGQSVIAVGFPFQGLSQPGPPMLSRGRIVHEFGGRLPGDQCPIVALQTSCPVFNGFSGGPVTLEDGHSVAMTVGHLRLHSPDQNCHSVSLSVPIGLLQAAADRFAETQDPEFAFSSLSLPRSVHSVWIWHAANRLLERHNPTARAKL</sequence>
<dbReference type="SUPFAM" id="SSF50494">
    <property type="entry name" value="Trypsin-like serine proteases"/>
    <property type="match status" value="1"/>
</dbReference>
<comment type="caution">
    <text evidence="2">The sequence shown here is derived from an EMBL/GenBank/DDBJ whole genome shotgun (WGS) entry which is preliminary data.</text>
</comment>
<evidence type="ECO:0000313" key="3">
    <source>
        <dbReference type="Proteomes" id="UP000215902"/>
    </source>
</evidence>
<evidence type="ECO:0000313" key="2">
    <source>
        <dbReference type="EMBL" id="PAA60484.1"/>
    </source>
</evidence>
<keyword evidence="3" id="KW-1185">Reference proteome</keyword>
<proteinExistence type="inferred from homology"/>
<keyword evidence="1" id="KW-0720">Serine protease</keyword>
<dbReference type="PANTHER" id="PTHR21004">
    <property type="entry name" value="SERINE PROTEASE-RELATED"/>
    <property type="match status" value="1"/>
</dbReference>
<dbReference type="OrthoDB" id="17845at2759"/>
<protein>
    <recommendedName>
        <fullName evidence="1">Peroxisomal leader peptide-processing protease</fullName>
        <ecNumber evidence="1">3.4.21.-</ecNumber>
    </recommendedName>
</protein>
<dbReference type="InterPro" id="IPR043504">
    <property type="entry name" value="Peptidase_S1_PA_chymotrypsin"/>
</dbReference>
<dbReference type="GO" id="GO:0031998">
    <property type="term" value="P:regulation of fatty acid beta-oxidation"/>
    <property type="evidence" value="ECO:0007669"/>
    <property type="project" value="TreeGrafter"/>
</dbReference>
<keyword evidence="1" id="KW-0378">Hydrolase</keyword>
<comment type="similarity">
    <text evidence="1">Belongs to the peptidase S1B family.</text>
</comment>
<evidence type="ECO:0000256" key="1">
    <source>
        <dbReference type="PIRNR" id="PIRNR037989"/>
    </source>
</evidence>
<name>A0A267EHN8_9PLAT</name>
<dbReference type="InterPro" id="IPR039245">
    <property type="entry name" value="TYSND1/DEG15"/>
</dbReference>
<dbReference type="Proteomes" id="UP000215902">
    <property type="component" value="Unassembled WGS sequence"/>
</dbReference>
<organism evidence="2 3">
    <name type="scientific">Macrostomum lignano</name>
    <dbReference type="NCBI Taxonomy" id="282301"/>
    <lineage>
        <taxon>Eukaryota</taxon>
        <taxon>Metazoa</taxon>
        <taxon>Spiralia</taxon>
        <taxon>Lophotrochozoa</taxon>
        <taxon>Platyhelminthes</taxon>
        <taxon>Rhabditophora</taxon>
        <taxon>Macrostomorpha</taxon>
        <taxon>Macrostomida</taxon>
        <taxon>Macrostomidae</taxon>
        <taxon>Macrostomum</taxon>
    </lineage>
</organism>
<dbReference type="GO" id="GO:0005777">
    <property type="term" value="C:peroxisome"/>
    <property type="evidence" value="ECO:0007669"/>
    <property type="project" value="UniProtKB-SubCell"/>
</dbReference>
<dbReference type="Gene3D" id="2.40.10.10">
    <property type="entry name" value="Trypsin-like serine proteases"/>
    <property type="match status" value="1"/>
</dbReference>
<dbReference type="EC" id="3.4.21.-" evidence="1"/>
<comment type="PTM">
    <text evidence="1">The full-lengh TYSND1 is the active the proteolytic processing of PTS1- and PTS2-proteins and in self-cleavage, and intermolecular self-cleavage of TYSND1 down-regulates its protease activity.</text>
</comment>
<accession>A0A267EHN8</accession>